<dbReference type="EMBL" id="BAAAPE010000013">
    <property type="protein sequence ID" value="GAA2088880.1"/>
    <property type="molecule type" value="Genomic_DNA"/>
</dbReference>
<comment type="caution">
    <text evidence="5">The sequence shown here is derived from an EMBL/GenBank/DDBJ whole genome shotgun (WGS) entry which is preliminary data.</text>
</comment>
<evidence type="ECO:0000259" key="4">
    <source>
        <dbReference type="Pfam" id="PF12849"/>
    </source>
</evidence>
<evidence type="ECO:0000256" key="1">
    <source>
        <dbReference type="ARBA" id="ARBA00022729"/>
    </source>
</evidence>
<protein>
    <submittedName>
        <fullName evidence="5">Substrate-binding domain-containing protein</fullName>
    </submittedName>
</protein>
<dbReference type="PANTHER" id="PTHR30570:SF1">
    <property type="entry name" value="PHOSPHATE-BINDING PROTEIN PSTS"/>
    <property type="match status" value="1"/>
</dbReference>
<reference evidence="6" key="1">
    <citation type="journal article" date="2019" name="Int. J. Syst. Evol. Microbiol.">
        <title>The Global Catalogue of Microorganisms (GCM) 10K type strain sequencing project: providing services to taxonomists for standard genome sequencing and annotation.</title>
        <authorList>
            <consortium name="The Broad Institute Genomics Platform"/>
            <consortium name="The Broad Institute Genome Sequencing Center for Infectious Disease"/>
            <person name="Wu L."/>
            <person name="Ma J."/>
        </authorList>
    </citation>
    <scope>NUCLEOTIDE SEQUENCE [LARGE SCALE GENOMIC DNA]</scope>
    <source>
        <strain evidence="6">JCM 15478</strain>
    </source>
</reference>
<feature type="compositionally biased region" description="Basic and acidic residues" evidence="2">
    <location>
        <begin position="193"/>
        <end position="211"/>
    </location>
</feature>
<gene>
    <name evidence="5" type="ORF">GCM10009801_52820</name>
</gene>
<name>A0ABN2WEE4_9ACTN</name>
<dbReference type="Proteomes" id="UP001500016">
    <property type="component" value="Unassembled WGS sequence"/>
</dbReference>
<keyword evidence="3" id="KW-0472">Membrane</keyword>
<organism evidence="5 6">
    <name type="scientific">Streptomyces albiaxialis</name>
    <dbReference type="NCBI Taxonomy" id="329523"/>
    <lineage>
        <taxon>Bacteria</taxon>
        <taxon>Bacillati</taxon>
        <taxon>Actinomycetota</taxon>
        <taxon>Actinomycetes</taxon>
        <taxon>Kitasatosporales</taxon>
        <taxon>Streptomycetaceae</taxon>
        <taxon>Streptomyces</taxon>
    </lineage>
</organism>
<feature type="domain" description="PBP" evidence="4">
    <location>
        <begin position="247"/>
        <end position="502"/>
    </location>
</feature>
<keyword evidence="6" id="KW-1185">Reference proteome</keyword>
<accession>A0ABN2WEE4</accession>
<keyword evidence="3" id="KW-1133">Transmembrane helix</keyword>
<sequence length="532" mass="57619">MDWLSPENVLAALGVLATFGVLWYERLMPGQKRIGYRVQMDTLIDNDSTNGRGAQRLSLLETAPDMTGASLVLLRIENDGFRTVDNGDYFTTPEGEHAGLTATFPDRTVREVAVTEPSHHDLLHHLSPPAPGTNGAPPDSDSLDAPDSPSSPSTPDNPGLRYDGNQISIPKVPLNRGEHFKLLVLLTGPGVRSKPEVSGRIKEGKVRENQKNPRPSNRVLGLVLGLVLLLVFEPIGIRIWGDSPPPPRGCAQGALTVLGSTAFAPVMKDLSKAYEKECPGVDISVAAQGSGAGIRELQQAGEDAKGDFPARLALSDGPKPDGYPKLKEHKTALSVFTLVVNEKVSPRPLSLDRADVRRLYEGKVTNWEQLGGPSLPVRLVSRNAGSGTRGVFQSRVLGRLEPAYSSRDCRRKDSPEAPVIRCELDSTTQVLRTVRQVPGAIGYAELRSASRADGIRLAGLDGHQPSPDAVRKGAYPFWEPEHAYTYGSPPSSSLTSKFLDYMNGDTGRNLMEKHGHLPCAPLENQRVCQRTP</sequence>
<dbReference type="Gene3D" id="3.40.190.10">
    <property type="entry name" value="Periplasmic binding protein-like II"/>
    <property type="match status" value="2"/>
</dbReference>
<feature type="transmembrane region" description="Helical" evidence="3">
    <location>
        <begin position="219"/>
        <end position="240"/>
    </location>
</feature>
<dbReference type="SUPFAM" id="SSF53850">
    <property type="entry name" value="Periplasmic binding protein-like II"/>
    <property type="match status" value="1"/>
</dbReference>
<proteinExistence type="predicted"/>
<dbReference type="InterPro" id="IPR050811">
    <property type="entry name" value="Phosphate_ABC_transporter"/>
</dbReference>
<evidence type="ECO:0000256" key="3">
    <source>
        <dbReference type="SAM" id="Phobius"/>
    </source>
</evidence>
<feature type="compositionally biased region" description="Low complexity" evidence="2">
    <location>
        <begin position="137"/>
        <end position="156"/>
    </location>
</feature>
<keyword evidence="3" id="KW-0812">Transmembrane</keyword>
<feature type="transmembrane region" description="Helical" evidence="3">
    <location>
        <begin position="6"/>
        <end position="24"/>
    </location>
</feature>
<evidence type="ECO:0000313" key="6">
    <source>
        <dbReference type="Proteomes" id="UP001500016"/>
    </source>
</evidence>
<dbReference type="Pfam" id="PF12849">
    <property type="entry name" value="PBP_like_2"/>
    <property type="match status" value="1"/>
</dbReference>
<dbReference type="RefSeq" id="WP_344531784.1">
    <property type="nucleotide sequence ID" value="NZ_BAAAPE010000013.1"/>
</dbReference>
<feature type="region of interest" description="Disordered" evidence="2">
    <location>
        <begin position="192"/>
        <end position="214"/>
    </location>
</feature>
<dbReference type="PANTHER" id="PTHR30570">
    <property type="entry name" value="PERIPLASMIC PHOSPHATE BINDING COMPONENT OF PHOSPHATE ABC TRANSPORTER"/>
    <property type="match status" value="1"/>
</dbReference>
<feature type="region of interest" description="Disordered" evidence="2">
    <location>
        <begin position="116"/>
        <end position="168"/>
    </location>
</feature>
<keyword evidence="1" id="KW-0732">Signal</keyword>
<evidence type="ECO:0000313" key="5">
    <source>
        <dbReference type="EMBL" id="GAA2088880.1"/>
    </source>
</evidence>
<evidence type="ECO:0000256" key="2">
    <source>
        <dbReference type="SAM" id="MobiDB-lite"/>
    </source>
</evidence>
<dbReference type="InterPro" id="IPR024370">
    <property type="entry name" value="PBP_domain"/>
</dbReference>